<dbReference type="PANTHER" id="PTHR43337:SF1">
    <property type="entry name" value="XANTHINE_URACIL PERMEASE C887.17-RELATED"/>
    <property type="match status" value="1"/>
</dbReference>
<keyword evidence="5 8" id="KW-1133">Transmembrane helix</keyword>
<evidence type="ECO:0000256" key="1">
    <source>
        <dbReference type="ARBA" id="ARBA00004127"/>
    </source>
</evidence>
<feature type="region of interest" description="Disordered" evidence="7">
    <location>
        <begin position="582"/>
        <end position="617"/>
    </location>
</feature>
<dbReference type="Proteomes" id="UP000818624">
    <property type="component" value="Chromosome 3"/>
</dbReference>
<feature type="transmembrane region" description="Helical" evidence="8">
    <location>
        <begin position="367"/>
        <end position="389"/>
    </location>
</feature>
<protein>
    <recommendedName>
        <fullName evidence="11">Purine transporter</fullName>
    </recommendedName>
</protein>
<feature type="transmembrane region" description="Helical" evidence="8">
    <location>
        <begin position="240"/>
        <end position="257"/>
    </location>
</feature>
<evidence type="ECO:0000256" key="2">
    <source>
        <dbReference type="ARBA" id="ARBA00005697"/>
    </source>
</evidence>
<keyword evidence="3" id="KW-0813">Transport</keyword>
<comment type="subcellular location">
    <subcellularLocation>
        <location evidence="1">Endomembrane system</location>
        <topology evidence="1">Multi-pass membrane protein</topology>
    </subcellularLocation>
</comment>
<evidence type="ECO:0000256" key="8">
    <source>
        <dbReference type="SAM" id="Phobius"/>
    </source>
</evidence>
<name>A0ABY8ES74_MALFU</name>
<feature type="transmembrane region" description="Helical" evidence="8">
    <location>
        <begin position="401"/>
        <end position="422"/>
    </location>
</feature>
<feature type="transmembrane region" description="Helical" evidence="8">
    <location>
        <begin position="324"/>
        <end position="347"/>
    </location>
</feature>
<sequence length="617" mass="67859">MLENVKEAVARFDARVAQSWFGRYFRLEGCGHPLERKGSRFSVELRAGCVTFAAMAYIISVNATILTKSGGPCECTVPSNQCDTNPEYQQCLNELHRGYIVATAAAACLSSALMGLMANMPLGLAPGLGANAYFAFTVVGSGMVSYGDALAVIWLEGWIFLALSLFGVRQWLARVLPNSLKLSTGAGIGLYLAFIGLGESGLNIIGPDLDNIVGFAGCLPQYQDQETGICQSHVLQDHRVWVGIFLGGVFTAFLLMYRVRGAFIIGIIVVSVSSWPRGSSVTQFPHSDTGNDNWNFFKKVATWHNIEPVGPKNINWHGYNTGKAWLALISFLYIDLLDTTGTLYAMAMQAGLMDERTGDFEGSSTAYIADALSISCGSLLGCSPCTAFIESVSGIVEGGRTGITACVISFWFFMSLFFAPIFSSLPSWATGSVLVIVGSMMMHSVTEINWTYMGDGLPAFLTIIGIPFFFNIAYGLIAGILSYVILNVIPWMVIKATGGRLKPAGWDTEREPWGSAPSRLVMSGLHNRNLNKFQRFAVESSIFPPWLKKLVLGNKRFWELTDEEIEDYLEGRRETARRAALREAKRAEERDERRRQLQPIDEEVPPMFEPSEKNLEL</sequence>
<dbReference type="PANTHER" id="PTHR43337">
    <property type="entry name" value="XANTHINE/URACIL PERMEASE C887.17-RELATED"/>
    <property type="match status" value="1"/>
</dbReference>
<evidence type="ECO:0008006" key="11">
    <source>
        <dbReference type="Google" id="ProtNLM"/>
    </source>
</evidence>
<evidence type="ECO:0000256" key="4">
    <source>
        <dbReference type="ARBA" id="ARBA00022692"/>
    </source>
</evidence>
<evidence type="ECO:0000256" key="6">
    <source>
        <dbReference type="ARBA" id="ARBA00023136"/>
    </source>
</evidence>
<evidence type="ECO:0000256" key="5">
    <source>
        <dbReference type="ARBA" id="ARBA00022989"/>
    </source>
</evidence>
<feature type="transmembrane region" description="Helical" evidence="8">
    <location>
        <begin position="149"/>
        <end position="168"/>
    </location>
</feature>
<feature type="transmembrane region" description="Helical" evidence="8">
    <location>
        <begin position="452"/>
        <end position="470"/>
    </location>
</feature>
<proteinExistence type="inferred from homology"/>
<dbReference type="EMBL" id="CP046236">
    <property type="protein sequence ID" value="WFD48357.1"/>
    <property type="molecule type" value="Genomic_DNA"/>
</dbReference>
<keyword evidence="6 8" id="KW-0472">Membrane</keyword>
<evidence type="ECO:0000313" key="10">
    <source>
        <dbReference type="Proteomes" id="UP000818624"/>
    </source>
</evidence>
<comment type="similarity">
    <text evidence="2">Belongs to the nucleobase:cation symporter-2 (NCS2) (TC 2.A.40) family. Azg-like subfamily.</text>
</comment>
<dbReference type="InterPro" id="IPR045018">
    <property type="entry name" value="Azg-like"/>
</dbReference>
<feature type="transmembrane region" description="Helical" evidence="8">
    <location>
        <begin position="476"/>
        <end position="494"/>
    </location>
</feature>
<feature type="transmembrane region" description="Helical" evidence="8">
    <location>
        <begin position="99"/>
        <end position="118"/>
    </location>
</feature>
<feature type="transmembrane region" description="Helical" evidence="8">
    <location>
        <begin position="180"/>
        <end position="198"/>
    </location>
</feature>
<gene>
    <name evidence="9" type="ORF">GLX27_003027</name>
</gene>
<evidence type="ECO:0000313" key="9">
    <source>
        <dbReference type="EMBL" id="WFD48357.1"/>
    </source>
</evidence>
<accession>A0ABY8ES74</accession>
<evidence type="ECO:0000256" key="7">
    <source>
        <dbReference type="SAM" id="MobiDB-lite"/>
    </source>
</evidence>
<dbReference type="InterPro" id="IPR006043">
    <property type="entry name" value="NCS2"/>
</dbReference>
<feature type="compositionally biased region" description="Basic and acidic residues" evidence="7">
    <location>
        <begin position="582"/>
        <end position="595"/>
    </location>
</feature>
<reference evidence="9 10" key="1">
    <citation type="journal article" date="2020" name="Elife">
        <title>Loss of centromere function drives karyotype evolution in closely related Malassezia species.</title>
        <authorList>
            <person name="Sankaranarayanan S.R."/>
            <person name="Ianiri G."/>
            <person name="Coelho M.A."/>
            <person name="Reza M.H."/>
            <person name="Thimmappa B.C."/>
            <person name="Ganguly P."/>
            <person name="Vadnala R.N."/>
            <person name="Sun S."/>
            <person name="Siddharthan R."/>
            <person name="Tellgren-Roth C."/>
            <person name="Dawson T.L."/>
            <person name="Heitman J."/>
            <person name="Sanyal K."/>
        </authorList>
    </citation>
    <scope>NUCLEOTIDE SEQUENCE [LARGE SCALE GENOMIC DNA]</scope>
    <source>
        <strain evidence="9">CBS14141</strain>
    </source>
</reference>
<keyword evidence="10" id="KW-1185">Reference proteome</keyword>
<evidence type="ECO:0000256" key="3">
    <source>
        <dbReference type="ARBA" id="ARBA00022448"/>
    </source>
</evidence>
<dbReference type="Pfam" id="PF00860">
    <property type="entry name" value="Xan_ur_permease"/>
    <property type="match status" value="1"/>
</dbReference>
<organism evidence="9 10">
    <name type="scientific">Malassezia furfur</name>
    <name type="common">Pityriasis versicolor infection agent</name>
    <name type="synonym">Pityrosporum furfur</name>
    <dbReference type="NCBI Taxonomy" id="55194"/>
    <lineage>
        <taxon>Eukaryota</taxon>
        <taxon>Fungi</taxon>
        <taxon>Dikarya</taxon>
        <taxon>Basidiomycota</taxon>
        <taxon>Ustilaginomycotina</taxon>
        <taxon>Malasseziomycetes</taxon>
        <taxon>Malasseziales</taxon>
        <taxon>Malasseziaceae</taxon>
        <taxon>Malassezia</taxon>
    </lineage>
</organism>
<keyword evidence="4 8" id="KW-0812">Transmembrane</keyword>